<evidence type="ECO:0000313" key="2">
    <source>
        <dbReference type="Proteomes" id="UP001652582"/>
    </source>
</evidence>
<reference evidence="3" key="1">
    <citation type="submission" date="2025-08" db="UniProtKB">
        <authorList>
            <consortium name="RefSeq"/>
        </authorList>
    </citation>
    <scope>IDENTIFICATION</scope>
</reference>
<feature type="signal peptide" evidence="1">
    <location>
        <begin position="1"/>
        <end position="16"/>
    </location>
</feature>
<keyword evidence="2" id="KW-1185">Reference proteome</keyword>
<proteinExistence type="predicted"/>
<dbReference type="GeneID" id="128198825"/>
<keyword evidence="1" id="KW-0732">Signal</keyword>
<feature type="chain" id="PRO_5045271473" evidence="1">
    <location>
        <begin position="17"/>
        <end position="246"/>
    </location>
</feature>
<evidence type="ECO:0000256" key="1">
    <source>
        <dbReference type="SAM" id="SignalP"/>
    </source>
</evidence>
<name>A0ABM3LS85_BICAN</name>
<gene>
    <name evidence="3" type="primary">LOC128198825</name>
</gene>
<protein>
    <submittedName>
        <fullName evidence="3">Testis-specific gene A8 protein-like</fullName>
    </submittedName>
</protein>
<sequence length="246" mass="25014">MNSLVVLLSVMALASAKPGFPFIIDYAAPALALAPAAVSHQSRIDVKSTPAIVKTDIVAPAIAPVVTAPIAYSAPLAVAPAAVSTQSRIDIKSSPGVISTYAAGPLEYTAPLAYSHGIGYGAPILAYSPSIYAAAIPPIGLKSIAIPSQAEPAPESPAAPEAGLPVAPTETPEVAAARAAHLEAKALEESHQIQKRSVGILTSPVISSPIITRYASPVIYSSPIARISHVGVPTPILTGAYGLHPY</sequence>
<organism evidence="2 3">
    <name type="scientific">Bicyclus anynana</name>
    <name type="common">Squinting bush brown butterfly</name>
    <dbReference type="NCBI Taxonomy" id="110368"/>
    <lineage>
        <taxon>Eukaryota</taxon>
        <taxon>Metazoa</taxon>
        <taxon>Ecdysozoa</taxon>
        <taxon>Arthropoda</taxon>
        <taxon>Hexapoda</taxon>
        <taxon>Insecta</taxon>
        <taxon>Pterygota</taxon>
        <taxon>Neoptera</taxon>
        <taxon>Endopterygota</taxon>
        <taxon>Lepidoptera</taxon>
        <taxon>Glossata</taxon>
        <taxon>Ditrysia</taxon>
        <taxon>Papilionoidea</taxon>
        <taxon>Nymphalidae</taxon>
        <taxon>Satyrinae</taxon>
        <taxon>Satyrini</taxon>
        <taxon>Mycalesina</taxon>
        <taxon>Bicyclus</taxon>
    </lineage>
</organism>
<evidence type="ECO:0000313" key="3">
    <source>
        <dbReference type="RefSeq" id="XP_052741934.1"/>
    </source>
</evidence>
<dbReference type="RefSeq" id="XP_052741934.1">
    <property type="nucleotide sequence ID" value="XM_052885974.1"/>
</dbReference>
<accession>A0ABM3LS85</accession>
<dbReference type="Proteomes" id="UP001652582">
    <property type="component" value="Chromosome 15"/>
</dbReference>